<dbReference type="OrthoDB" id="684571at2759"/>
<keyword evidence="3" id="KW-1185">Reference proteome</keyword>
<comment type="caution">
    <text evidence="2">The sequence shown here is derived from an EMBL/GenBank/DDBJ whole genome shotgun (WGS) entry which is preliminary data.</text>
</comment>
<proteinExistence type="predicted"/>
<organism evidence="2 3">
    <name type="scientific">Digitaria exilis</name>
    <dbReference type="NCBI Taxonomy" id="1010633"/>
    <lineage>
        <taxon>Eukaryota</taxon>
        <taxon>Viridiplantae</taxon>
        <taxon>Streptophyta</taxon>
        <taxon>Embryophyta</taxon>
        <taxon>Tracheophyta</taxon>
        <taxon>Spermatophyta</taxon>
        <taxon>Magnoliopsida</taxon>
        <taxon>Liliopsida</taxon>
        <taxon>Poales</taxon>
        <taxon>Poaceae</taxon>
        <taxon>PACMAD clade</taxon>
        <taxon>Panicoideae</taxon>
        <taxon>Panicodae</taxon>
        <taxon>Paniceae</taxon>
        <taxon>Anthephorinae</taxon>
        <taxon>Digitaria</taxon>
    </lineage>
</organism>
<dbReference type="AlphaFoldDB" id="A0A834ZYW3"/>
<protein>
    <submittedName>
        <fullName evidence="2">Uncharacterized protein</fullName>
    </submittedName>
</protein>
<dbReference type="EMBL" id="JACEFO010003318">
    <property type="protein sequence ID" value="KAF8641467.1"/>
    <property type="molecule type" value="Genomic_DNA"/>
</dbReference>
<feature type="region of interest" description="Disordered" evidence="1">
    <location>
        <begin position="31"/>
        <end position="75"/>
    </location>
</feature>
<evidence type="ECO:0000256" key="1">
    <source>
        <dbReference type="SAM" id="MobiDB-lite"/>
    </source>
</evidence>
<sequence length="97" mass="10015">MSGLIDIWTLERERMVRTRGAQAFRSVASLGAGARQASVPRSGSGGGSSSEHEPCHGHGAVVTDAAEKQQAAADGSAAPAFVREDAFLSILVDCFGQ</sequence>
<evidence type="ECO:0000313" key="3">
    <source>
        <dbReference type="Proteomes" id="UP000636709"/>
    </source>
</evidence>
<dbReference type="Proteomes" id="UP000636709">
    <property type="component" value="Unassembled WGS sequence"/>
</dbReference>
<name>A0A834ZYW3_9POAL</name>
<accession>A0A834ZYW3</accession>
<evidence type="ECO:0000313" key="2">
    <source>
        <dbReference type="EMBL" id="KAF8641467.1"/>
    </source>
</evidence>
<reference evidence="2" key="1">
    <citation type="submission" date="2020-07" db="EMBL/GenBank/DDBJ databases">
        <title>Genome sequence and genetic diversity analysis of an under-domesticated orphan crop, white fonio (Digitaria exilis).</title>
        <authorList>
            <person name="Bennetzen J.L."/>
            <person name="Chen S."/>
            <person name="Ma X."/>
            <person name="Wang X."/>
            <person name="Yssel A.E.J."/>
            <person name="Chaluvadi S.R."/>
            <person name="Johnson M."/>
            <person name="Gangashetty P."/>
            <person name="Hamidou F."/>
            <person name="Sanogo M.D."/>
            <person name="Zwaenepoel A."/>
            <person name="Wallace J."/>
            <person name="Van De Peer Y."/>
            <person name="Van Deynze A."/>
        </authorList>
    </citation>
    <scope>NUCLEOTIDE SEQUENCE</scope>
    <source>
        <tissue evidence="2">Leaves</tissue>
    </source>
</reference>
<gene>
    <name evidence="2" type="ORF">HU200_067809</name>
</gene>